<sequence length="284" mass="32520">MTDSDLIKTQDNGLQETVPKEIANVSSSTKEQVFEKFFLAALGSIPWVGGFLSAAASLKTDESEREYNHLQTQWIKEHQKKIVKLSESVQDISRRLSNLGDEIDERIQSEEYLNLVRQAFRAWDRANTDEKRKYFANVISNAAGTKLCSDDVIRLFIEWLDLYDEVHFAVIRAIYKNPGITRNGIWKEIRGEFPRDDSAEADLFKLIISDLNIGRVIRQERETNASGQFLKNKNPYAGKRSSGPTIESAFEDTKPYVLTELGKQFVHYTMNEVVTRLEKNTSQS</sequence>
<protein>
    <submittedName>
        <fullName evidence="1">Uncharacterized protein</fullName>
    </submittedName>
</protein>
<evidence type="ECO:0000313" key="1">
    <source>
        <dbReference type="EMBL" id="OGM78974.1"/>
    </source>
</evidence>
<reference evidence="1 2" key="1">
    <citation type="journal article" date="2016" name="Nat. Commun.">
        <title>Thousands of microbial genomes shed light on interconnected biogeochemical processes in an aquifer system.</title>
        <authorList>
            <person name="Anantharaman K."/>
            <person name="Brown C.T."/>
            <person name="Hug L.A."/>
            <person name="Sharon I."/>
            <person name="Castelle C.J."/>
            <person name="Probst A.J."/>
            <person name="Thomas B.C."/>
            <person name="Singh A."/>
            <person name="Wilkins M.J."/>
            <person name="Karaoz U."/>
            <person name="Brodie E.L."/>
            <person name="Williams K.H."/>
            <person name="Hubbard S.S."/>
            <person name="Banfield J.F."/>
        </authorList>
    </citation>
    <scope>NUCLEOTIDE SEQUENCE [LARGE SCALE GENOMIC DNA]</scope>
</reference>
<dbReference type="Proteomes" id="UP000178999">
    <property type="component" value="Unassembled WGS sequence"/>
</dbReference>
<evidence type="ECO:0000313" key="2">
    <source>
        <dbReference type="Proteomes" id="UP000178999"/>
    </source>
</evidence>
<organism evidence="1 2">
    <name type="scientific">Candidatus Woesebacteria bacterium RIFOXYB1_FULL_38_16</name>
    <dbReference type="NCBI Taxonomy" id="1802538"/>
    <lineage>
        <taxon>Bacteria</taxon>
        <taxon>Candidatus Woeseibacteriota</taxon>
    </lineage>
</organism>
<dbReference type="AlphaFoldDB" id="A0A1F8CRN8"/>
<proteinExistence type="predicted"/>
<accession>A0A1F8CRN8</accession>
<dbReference type="EMBL" id="MGHY01000023">
    <property type="protein sequence ID" value="OGM78974.1"/>
    <property type="molecule type" value="Genomic_DNA"/>
</dbReference>
<gene>
    <name evidence="1" type="ORF">A2382_03610</name>
</gene>
<name>A0A1F8CRN8_9BACT</name>
<comment type="caution">
    <text evidence="1">The sequence shown here is derived from an EMBL/GenBank/DDBJ whole genome shotgun (WGS) entry which is preliminary data.</text>
</comment>